<gene>
    <name evidence="1" type="ORF">OXU80_18370</name>
</gene>
<sequence>MSNAAVRASSPPPADIDVGASIDTAAQACGGDVRAAVWELLIRNAWLEGEVERLNGAVSYGYARRGLPAHR</sequence>
<accession>A0ACD4NJ82</accession>
<evidence type="ECO:0000313" key="1">
    <source>
        <dbReference type="EMBL" id="WAJ26816.1"/>
    </source>
</evidence>
<proteinExistence type="predicted"/>
<dbReference type="Proteomes" id="UP001163223">
    <property type="component" value="Chromosome"/>
</dbReference>
<evidence type="ECO:0000313" key="2">
    <source>
        <dbReference type="Proteomes" id="UP001163223"/>
    </source>
</evidence>
<dbReference type="EMBL" id="CP113520">
    <property type="protein sequence ID" value="WAJ26816.1"/>
    <property type="molecule type" value="Genomic_DNA"/>
</dbReference>
<name>A0ACD4NJ82_9HYPH</name>
<protein>
    <submittedName>
        <fullName evidence="1">Uncharacterized protein</fullName>
    </submittedName>
</protein>
<keyword evidence="2" id="KW-1185">Reference proteome</keyword>
<organism evidence="1 2">
    <name type="scientific">Antarcticirhabdus aurantiaca</name>
    <dbReference type="NCBI Taxonomy" id="2606717"/>
    <lineage>
        <taxon>Bacteria</taxon>
        <taxon>Pseudomonadati</taxon>
        <taxon>Pseudomonadota</taxon>
        <taxon>Alphaproteobacteria</taxon>
        <taxon>Hyphomicrobiales</taxon>
        <taxon>Aurantimonadaceae</taxon>
        <taxon>Antarcticirhabdus</taxon>
    </lineage>
</organism>
<reference evidence="1" key="1">
    <citation type="submission" date="2022-11" db="EMBL/GenBank/DDBJ databases">
        <title>beta-Carotene-producing bacterium, Jeongeuplla avenae sp. nov., alleviates the salt stress of Arabidopsis seedlings.</title>
        <authorList>
            <person name="Jiang L."/>
            <person name="Lee J."/>
        </authorList>
    </citation>
    <scope>NUCLEOTIDE SEQUENCE</scope>
    <source>
        <strain evidence="1">DY_R2A_6</strain>
    </source>
</reference>